<protein>
    <submittedName>
        <fullName evidence="3">Helix-turn-helix transcriptional regulator</fullName>
    </submittedName>
</protein>
<dbReference type="InterPro" id="IPR010982">
    <property type="entry name" value="Lambda_DNA-bd_dom_sf"/>
</dbReference>
<comment type="caution">
    <text evidence="3">The sequence shown here is derived from an EMBL/GenBank/DDBJ whole genome shotgun (WGS) entry which is preliminary data.</text>
</comment>
<dbReference type="InterPro" id="IPR001387">
    <property type="entry name" value="Cro/C1-type_HTH"/>
</dbReference>
<dbReference type="SMART" id="SM00530">
    <property type="entry name" value="HTH_XRE"/>
    <property type="match status" value="1"/>
</dbReference>
<keyword evidence="4" id="KW-1185">Reference proteome</keyword>
<dbReference type="RefSeq" id="WP_210788219.1">
    <property type="nucleotide sequence ID" value="NZ_JAGPXB010000002.1"/>
</dbReference>
<dbReference type="Gene3D" id="1.10.260.40">
    <property type="entry name" value="lambda repressor-like DNA-binding domains"/>
    <property type="match status" value="1"/>
</dbReference>
<dbReference type="Proteomes" id="UP000679008">
    <property type="component" value="Unassembled WGS sequence"/>
</dbReference>
<dbReference type="PANTHER" id="PTHR46558:SF4">
    <property type="entry name" value="DNA-BIDING PHAGE PROTEIN"/>
    <property type="match status" value="1"/>
</dbReference>
<name>A0ABS5D0X9_9FLAO</name>
<reference evidence="3 4" key="1">
    <citation type="submission" date="2021-04" db="EMBL/GenBank/DDBJ databases">
        <title>Description of novel Flavobacterium sp. F-328.</title>
        <authorList>
            <person name="Saticioglu I.B."/>
        </authorList>
    </citation>
    <scope>NUCLEOTIDE SEQUENCE [LARGE SCALE GENOMIC DNA]</scope>
    <source>
        <strain evidence="3 4">F-328</strain>
    </source>
</reference>
<feature type="domain" description="HTH cro/C1-type" evidence="2">
    <location>
        <begin position="33"/>
        <end position="87"/>
    </location>
</feature>
<sequence>MKHEISMRAEKNEEEYAMTAHLTNERIKMGETIREMRERKGYNQEQLAKIMKVSRTTISKIETGKFNCSMDYLSKFSWHLGFDIKVSKNNN</sequence>
<dbReference type="Pfam" id="PF01381">
    <property type="entry name" value="HTH_3"/>
    <property type="match status" value="1"/>
</dbReference>
<evidence type="ECO:0000256" key="1">
    <source>
        <dbReference type="ARBA" id="ARBA00023125"/>
    </source>
</evidence>
<organism evidence="3 4">
    <name type="scientific">Flavobacterium erciyesense</name>
    <dbReference type="NCBI Taxonomy" id="2825842"/>
    <lineage>
        <taxon>Bacteria</taxon>
        <taxon>Pseudomonadati</taxon>
        <taxon>Bacteroidota</taxon>
        <taxon>Flavobacteriia</taxon>
        <taxon>Flavobacteriales</taxon>
        <taxon>Flavobacteriaceae</taxon>
        <taxon>Flavobacterium</taxon>
    </lineage>
</organism>
<dbReference type="PANTHER" id="PTHR46558">
    <property type="entry name" value="TRACRIPTIONAL REGULATORY PROTEIN-RELATED-RELATED"/>
    <property type="match status" value="1"/>
</dbReference>
<proteinExistence type="predicted"/>
<dbReference type="EMBL" id="JAGPXB010000002">
    <property type="protein sequence ID" value="MBQ0907675.1"/>
    <property type="molecule type" value="Genomic_DNA"/>
</dbReference>
<dbReference type="SUPFAM" id="SSF47413">
    <property type="entry name" value="lambda repressor-like DNA-binding domains"/>
    <property type="match status" value="1"/>
</dbReference>
<gene>
    <name evidence="3" type="ORF">KBJ98_03045</name>
</gene>
<dbReference type="CDD" id="cd00093">
    <property type="entry name" value="HTH_XRE"/>
    <property type="match status" value="1"/>
</dbReference>
<evidence type="ECO:0000259" key="2">
    <source>
        <dbReference type="PROSITE" id="PS50943"/>
    </source>
</evidence>
<dbReference type="PROSITE" id="PS50943">
    <property type="entry name" value="HTH_CROC1"/>
    <property type="match status" value="1"/>
</dbReference>
<evidence type="ECO:0000313" key="4">
    <source>
        <dbReference type="Proteomes" id="UP000679008"/>
    </source>
</evidence>
<evidence type="ECO:0000313" key="3">
    <source>
        <dbReference type="EMBL" id="MBQ0907675.1"/>
    </source>
</evidence>
<accession>A0ABS5D0X9</accession>
<keyword evidence="1" id="KW-0238">DNA-binding</keyword>